<evidence type="ECO:0000313" key="2">
    <source>
        <dbReference type="Proteomes" id="UP001596083"/>
    </source>
</evidence>
<dbReference type="EMBL" id="JBHSPB010000003">
    <property type="protein sequence ID" value="MFC5719869.1"/>
    <property type="molecule type" value="Genomic_DNA"/>
</dbReference>
<accession>A0ABW0YXB9</accession>
<comment type="caution">
    <text evidence="1">The sequence shown here is derived from an EMBL/GenBank/DDBJ whole genome shotgun (WGS) entry which is preliminary data.</text>
</comment>
<dbReference type="Proteomes" id="UP001596083">
    <property type="component" value="Unassembled WGS sequence"/>
</dbReference>
<organism evidence="1 2">
    <name type="scientific">Streptomyces gamaensis</name>
    <dbReference type="NCBI Taxonomy" id="1763542"/>
    <lineage>
        <taxon>Bacteria</taxon>
        <taxon>Bacillati</taxon>
        <taxon>Actinomycetota</taxon>
        <taxon>Actinomycetes</taxon>
        <taxon>Kitasatosporales</taxon>
        <taxon>Streptomycetaceae</taxon>
        <taxon>Streptomyces</taxon>
    </lineage>
</organism>
<gene>
    <name evidence="1" type="ORF">ACFP1Z_06710</name>
</gene>
<proteinExistence type="predicted"/>
<keyword evidence="2" id="KW-1185">Reference proteome</keyword>
<sequence>MLNQRMPLPKCCPAPVPSVSELTAALAVVSAFLDGFEGLPAPSVTVHADAVGIQFAHMPAGEMFPAVARLARLLGSEARLRPVSDSWHFQARGQLRGLEVSVFAAVDMATDPVRAGGAVA</sequence>
<reference evidence="2" key="1">
    <citation type="journal article" date="2019" name="Int. J. Syst. Evol. Microbiol.">
        <title>The Global Catalogue of Microorganisms (GCM) 10K type strain sequencing project: providing services to taxonomists for standard genome sequencing and annotation.</title>
        <authorList>
            <consortium name="The Broad Institute Genomics Platform"/>
            <consortium name="The Broad Institute Genome Sequencing Center for Infectious Disease"/>
            <person name="Wu L."/>
            <person name="Ma J."/>
        </authorList>
    </citation>
    <scope>NUCLEOTIDE SEQUENCE [LARGE SCALE GENOMIC DNA]</scope>
    <source>
        <strain evidence="2">CGMCC 4.7304</strain>
    </source>
</reference>
<evidence type="ECO:0000313" key="1">
    <source>
        <dbReference type="EMBL" id="MFC5719869.1"/>
    </source>
</evidence>
<dbReference type="RefSeq" id="WP_390314962.1">
    <property type="nucleotide sequence ID" value="NZ_JBHSPB010000003.1"/>
</dbReference>
<name>A0ABW0YXB9_9ACTN</name>
<protein>
    <submittedName>
        <fullName evidence="1">Uncharacterized protein</fullName>
    </submittedName>
</protein>